<dbReference type="PANTHER" id="PTHR43031">
    <property type="entry name" value="FAD-DEPENDENT OXIDOREDUCTASE"/>
    <property type="match status" value="1"/>
</dbReference>
<name>A0A5C6C7S7_9BACT</name>
<dbReference type="InterPro" id="IPR001763">
    <property type="entry name" value="Rhodanese-like_dom"/>
</dbReference>
<dbReference type="InterPro" id="IPR050229">
    <property type="entry name" value="GlpE_sulfurtransferase"/>
</dbReference>
<keyword evidence="2" id="KW-0808">Transferase</keyword>
<dbReference type="Pfam" id="PF00581">
    <property type="entry name" value="Rhodanese"/>
    <property type="match status" value="1"/>
</dbReference>
<accession>A0A5C6C7S7</accession>
<feature type="domain" description="Rhodanese" evidence="1">
    <location>
        <begin position="22"/>
        <end position="112"/>
    </location>
</feature>
<dbReference type="Gene3D" id="3.40.250.10">
    <property type="entry name" value="Rhodanese-like domain"/>
    <property type="match status" value="1"/>
</dbReference>
<dbReference type="GO" id="GO:0016779">
    <property type="term" value="F:nucleotidyltransferase activity"/>
    <property type="evidence" value="ECO:0007669"/>
    <property type="project" value="UniProtKB-KW"/>
</dbReference>
<dbReference type="RefSeq" id="WP_146596674.1">
    <property type="nucleotide sequence ID" value="NZ_SJPT01000009.1"/>
</dbReference>
<reference evidence="2 3" key="1">
    <citation type="submission" date="2019-02" db="EMBL/GenBank/DDBJ databases">
        <title>Deep-cultivation of Planctomycetes and their phenomic and genomic characterization uncovers novel biology.</title>
        <authorList>
            <person name="Wiegand S."/>
            <person name="Jogler M."/>
            <person name="Boedeker C."/>
            <person name="Pinto D."/>
            <person name="Vollmers J."/>
            <person name="Rivas-Marin E."/>
            <person name="Kohn T."/>
            <person name="Peeters S.H."/>
            <person name="Heuer A."/>
            <person name="Rast P."/>
            <person name="Oberbeckmann S."/>
            <person name="Bunk B."/>
            <person name="Jeske O."/>
            <person name="Meyerdierks A."/>
            <person name="Storesund J.E."/>
            <person name="Kallscheuer N."/>
            <person name="Luecker S."/>
            <person name="Lage O.M."/>
            <person name="Pohl T."/>
            <person name="Merkel B.J."/>
            <person name="Hornburger P."/>
            <person name="Mueller R.-W."/>
            <person name="Bruemmer F."/>
            <person name="Labrenz M."/>
            <person name="Spormann A.M."/>
            <person name="Op Den Camp H."/>
            <person name="Overmann J."/>
            <person name="Amann R."/>
            <person name="Jetten M.S.M."/>
            <person name="Mascher T."/>
            <person name="Medema M.H."/>
            <person name="Devos D.P."/>
            <person name="Kaster A.-K."/>
            <person name="Ovreas L."/>
            <person name="Rohde M."/>
            <person name="Galperin M.Y."/>
            <person name="Jogler C."/>
        </authorList>
    </citation>
    <scope>NUCLEOTIDE SEQUENCE [LARGE SCALE GENOMIC DNA]</scope>
    <source>
        <strain evidence="2 3">Pla52o</strain>
    </source>
</reference>
<dbReference type="SUPFAM" id="SSF52821">
    <property type="entry name" value="Rhodanese/Cell cycle control phosphatase"/>
    <property type="match status" value="1"/>
</dbReference>
<keyword evidence="2" id="KW-0548">Nucleotidyltransferase</keyword>
<proteinExistence type="predicted"/>
<dbReference type="Proteomes" id="UP000316304">
    <property type="component" value="Unassembled WGS sequence"/>
</dbReference>
<dbReference type="InterPro" id="IPR036873">
    <property type="entry name" value="Rhodanese-like_dom_sf"/>
</dbReference>
<protein>
    <submittedName>
        <fullName evidence="2">Putative adenylyltransferase/sulfurtransferase MoeZ</fullName>
    </submittedName>
</protein>
<dbReference type="PROSITE" id="PS50206">
    <property type="entry name" value="RHODANESE_3"/>
    <property type="match status" value="1"/>
</dbReference>
<comment type="caution">
    <text evidence="2">The sequence shown here is derived from an EMBL/GenBank/DDBJ whole genome shotgun (WGS) entry which is preliminary data.</text>
</comment>
<dbReference type="PANTHER" id="PTHR43031:SF17">
    <property type="entry name" value="SULFURTRANSFERASE YTWF-RELATED"/>
    <property type="match status" value="1"/>
</dbReference>
<evidence type="ECO:0000259" key="1">
    <source>
        <dbReference type="PROSITE" id="PS50206"/>
    </source>
</evidence>
<organism evidence="2 3">
    <name type="scientific">Novipirellula galeiformis</name>
    <dbReference type="NCBI Taxonomy" id="2528004"/>
    <lineage>
        <taxon>Bacteria</taxon>
        <taxon>Pseudomonadati</taxon>
        <taxon>Planctomycetota</taxon>
        <taxon>Planctomycetia</taxon>
        <taxon>Pirellulales</taxon>
        <taxon>Pirellulaceae</taxon>
        <taxon>Novipirellula</taxon>
    </lineage>
</organism>
<sequence>MSESNELPIQIDVSSVSEMLQRGDDFLLLDVREENEYAVAKITGSTLIPMSEIGSRVQELDEHKDRLIVVHCHHGGRSLQVTQGLRGRGFTKVQNMDGGIDLWSQTVDPTVDRY</sequence>
<dbReference type="SMART" id="SM00450">
    <property type="entry name" value="RHOD"/>
    <property type="match status" value="1"/>
</dbReference>
<dbReference type="EMBL" id="SJPT01000009">
    <property type="protein sequence ID" value="TWU20145.1"/>
    <property type="molecule type" value="Genomic_DNA"/>
</dbReference>
<keyword evidence="3" id="KW-1185">Reference proteome</keyword>
<dbReference type="OrthoDB" id="9800872at2"/>
<evidence type="ECO:0000313" key="3">
    <source>
        <dbReference type="Proteomes" id="UP000316304"/>
    </source>
</evidence>
<gene>
    <name evidence="2" type="primary">moeZ_2</name>
    <name evidence="2" type="ORF">Pla52o_46590</name>
</gene>
<evidence type="ECO:0000313" key="2">
    <source>
        <dbReference type="EMBL" id="TWU20145.1"/>
    </source>
</evidence>
<dbReference type="AlphaFoldDB" id="A0A5C6C7S7"/>